<dbReference type="PROSITE" id="PS50206">
    <property type="entry name" value="RHODANESE_3"/>
    <property type="match status" value="1"/>
</dbReference>
<dbReference type="PANTHER" id="PTHR30401">
    <property type="entry name" value="TRNA 2-SELENOURIDINE SYNTHASE"/>
    <property type="match status" value="1"/>
</dbReference>
<evidence type="ECO:0000259" key="2">
    <source>
        <dbReference type="PROSITE" id="PS50206"/>
    </source>
</evidence>
<dbReference type="Gene3D" id="3.40.250.10">
    <property type="entry name" value="Rhodanese-like domain"/>
    <property type="match status" value="1"/>
</dbReference>
<dbReference type="NCBIfam" id="TIGR03167">
    <property type="entry name" value="tRNA_sel_U_synt"/>
    <property type="match status" value="1"/>
</dbReference>
<dbReference type="InterPro" id="IPR036873">
    <property type="entry name" value="Rhodanese-like_dom_sf"/>
</dbReference>
<dbReference type="SUPFAM" id="SSF52821">
    <property type="entry name" value="Rhodanese/Cell cycle control phosphatase"/>
    <property type="match status" value="1"/>
</dbReference>
<dbReference type="RefSeq" id="WP_127002416.1">
    <property type="nucleotide sequence ID" value="NZ_CP034346.1"/>
</dbReference>
<gene>
    <name evidence="3" type="primary">mnmH</name>
    <name evidence="3" type="ORF">EI981_23620</name>
</gene>
<dbReference type="InterPro" id="IPR058840">
    <property type="entry name" value="AAA_SelU"/>
</dbReference>
<dbReference type="KEGG" id="plut:EI981_23620"/>
<dbReference type="NCBIfam" id="NF008750">
    <property type="entry name" value="PRK11784.1-2"/>
    <property type="match status" value="1"/>
</dbReference>
<protein>
    <submittedName>
        <fullName evidence="3">tRNA 2-selenouridine(34) synthase MnmH</fullName>
    </submittedName>
</protein>
<reference evidence="4" key="1">
    <citation type="submission" date="2018-12" db="EMBL/GenBank/DDBJ databases">
        <title>Complete genome sequence of Paenibacillus sp. MBLB1234.</title>
        <authorList>
            <person name="Nam Y.-D."/>
            <person name="Kang J."/>
            <person name="Chung W.-H."/>
            <person name="Park Y.S."/>
        </authorList>
    </citation>
    <scope>NUCLEOTIDE SEQUENCE [LARGE SCALE GENOMIC DNA]</scope>
    <source>
        <strain evidence="4">MBLB1234</strain>
    </source>
</reference>
<dbReference type="SMART" id="SM00450">
    <property type="entry name" value="RHOD"/>
    <property type="match status" value="1"/>
</dbReference>
<dbReference type="GO" id="GO:0002098">
    <property type="term" value="P:tRNA wobble uridine modification"/>
    <property type="evidence" value="ECO:0007669"/>
    <property type="project" value="InterPro"/>
</dbReference>
<evidence type="ECO:0000313" key="3">
    <source>
        <dbReference type="EMBL" id="AZS17137.1"/>
    </source>
</evidence>
<dbReference type="Pfam" id="PF00581">
    <property type="entry name" value="Rhodanese"/>
    <property type="match status" value="1"/>
</dbReference>
<dbReference type="Pfam" id="PF26341">
    <property type="entry name" value="AAA_SelU"/>
    <property type="match status" value="1"/>
</dbReference>
<sequence length="344" mass="39510">MFQDLSITEWLERKDKEMTMIDVRSPSEYADSSIPGSVNIPLFDDQERAEVGTIYTRVSVEAAKERGLEIVSAKLPRFIRQFAEIEGPKAVFCWRGGMRSKTTATLLSLMDIHVYRLAGGYRDYRKWVVSTLESMDFKPNALVIHGNTGNGKTAILRNLQAKGYPIVDLEGMAGHRGSAFGHIGLQANNQRMFDSLLLEELLRLQHSEYIMLEAESRRIGKVCVPDFILSKKDHGRHVKLELPLEVRVQNILDDYEPWKYPQDCILDFQKIRSKIHVPIAAEIAECLEQGIYARAVELLLLHYYDKRYAYSEKNYAESDFITITANTMEEAEQQLEKLLQESYH</sequence>
<dbReference type="InterPro" id="IPR001763">
    <property type="entry name" value="Rhodanese-like_dom"/>
</dbReference>
<feature type="domain" description="Rhodanese" evidence="2">
    <location>
        <begin position="14"/>
        <end position="130"/>
    </location>
</feature>
<dbReference type="OrthoDB" id="9808735at2"/>
<dbReference type="Proteomes" id="UP000270678">
    <property type="component" value="Chromosome"/>
</dbReference>
<dbReference type="InterPro" id="IPR017582">
    <property type="entry name" value="SelU"/>
</dbReference>
<dbReference type="GO" id="GO:0043828">
    <property type="term" value="F:tRNA 2-selenouridine synthase activity"/>
    <property type="evidence" value="ECO:0007669"/>
    <property type="project" value="InterPro"/>
</dbReference>
<dbReference type="SUPFAM" id="SSF52540">
    <property type="entry name" value="P-loop containing nucleoside triphosphate hydrolases"/>
    <property type="match status" value="1"/>
</dbReference>
<dbReference type="EMBL" id="CP034346">
    <property type="protein sequence ID" value="AZS17137.1"/>
    <property type="molecule type" value="Genomic_DNA"/>
</dbReference>
<organism evidence="3 4">
    <name type="scientific">Paenibacillus lutimineralis</name>
    <dbReference type="NCBI Taxonomy" id="2707005"/>
    <lineage>
        <taxon>Bacteria</taxon>
        <taxon>Bacillati</taxon>
        <taxon>Bacillota</taxon>
        <taxon>Bacilli</taxon>
        <taxon>Bacillales</taxon>
        <taxon>Paenibacillaceae</taxon>
        <taxon>Paenibacillus</taxon>
    </lineage>
</organism>
<name>A0A3Q9IE61_9BACL</name>
<evidence type="ECO:0000256" key="1">
    <source>
        <dbReference type="ARBA" id="ARBA00023266"/>
    </source>
</evidence>
<keyword evidence="1" id="KW-0711">Selenium</keyword>
<dbReference type="AlphaFoldDB" id="A0A3Q9IE61"/>
<proteinExistence type="predicted"/>
<dbReference type="InterPro" id="IPR027417">
    <property type="entry name" value="P-loop_NTPase"/>
</dbReference>
<dbReference type="PANTHER" id="PTHR30401:SF0">
    <property type="entry name" value="TRNA 2-SELENOURIDINE SYNTHASE"/>
    <property type="match status" value="1"/>
</dbReference>
<evidence type="ECO:0000313" key="4">
    <source>
        <dbReference type="Proteomes" id="UP000270678"/>
    </source>
</evidence>
<keyword evidence="4" id="KW-1185">Reference proteome</keyword>
<accession>A0A3Q9IE61</accession>